<comment type="caution">
    <text evidence="1">The sequence shown here is derived from an EMBL/GenBank/DDBJ whole genome shotgun (WGS) entry which is preliminary data.</text>
</comment>
<evidence type="ECO:0000313" key="1">
    <source>
        <dbReference type="EMBL" id="KAK2646516.1"/>
    </source>
</evidence>
<dbReference type="PANTHER" id="PTHR48449:SF1">
    <property type="entry name" value="DUF1985 DOMAIN-CONTAINING PROTEIN"/>
    <property type="match status" value="1"/>
</dbReference>
<evidence type="ECO:0000313" key="2">
    <source>
        <dbReference type="Proteomes" id="UP001280121"/>
    </source>
</evidence>
<reference evidence="1" key="1">
    <citation type="journal article" date="2023" name="Plant J.">
        <title>Genome sequences and population genomics provide insights into the demographic history, inbreeding, and mutation load of two 'living fossil' tree species of Dipteronia.</title>
        <authorList>
            <person name="Feng Y."/>
            <person name="Comes H.P."/>
            <person name="Chen J."/>
            <person name="Zhu S."/>
            <person name="Lu R."/>
            <person name="Zhang X."/>
            <person name="Li P."/>
            <person name="Qiu J."/>
            <person name="Olsen K.M."/>
            <person name="Qiu Y."/>
        </authorList>
    </citation>
    <scope>NUCLEOTIDE SEQUENCE</scope>
    <source>
        <strain evidence="1">KIB01</strain>
    </source>
</reference>
<organism evidence="1 2">
    <name type="scientific">Dipteronia dyeriana</name>
    <dbReference type="NCBI Taxonomy" id="168575"/>
    <lineage>
        <taxon>Eukaryota</taxon>
        <taxon>Viridiplantae</taxon>
        <taxon>Streptophyta</taxon>
        <taxon>Embryophyta</taxon>
        <taxon>Tracheophyta</taxon>
        <taxon>Spermatophyta</taxon>
        <taxon>Magnoliopsida</taxon>
        <taxon>eudicotyledons</taxon>
        <taxon>Gunneridae</taxon>
        <taxon>Pentapetalae</taxon>
        <taxon>rosids</taxon>
        <taxon>malvids</taxon>
        <taxon>Sapindales</taxon>
        <taxon>Sapindaceae</taxon>
        <taxon>Hippocastanoideae</taxon>
        <taxon>Acereae</taxon>
        <taxon>Dipteronia</taxon>
    </lineage>
</organism>
<name>A0AAD9WX49_9ROSI</name>
<protein>
    <submittedName>
        <fullName evidence="1">Uncharacterized protein</fullName>
    </submittedName>
</protein>
<accession>A0AAD9WX49</accession>
<keyword evidence="2" id="KW-1185">Reference proteome</keyword>
<proteinExistence type="predicted"/>
<gene>
    <name evidence="1" type="ORF">Ddye_021711</name>
</gene>
<sequence length="187" mass="21916">MASCFGHFITMHRRMKFLGGVIHWLLLRELHHKWPLDEMQFMLGNQIVWFSKVEFCLITGLLFGDVLDTSRYAIMDNGIHQWYFAGRDEISFEELRVVLSLDEFQQAYDSVKLCLFYMLNWILMRLDERVKIPVGSFGWWRISMLSTSSHGVATYTVIPYFPSSMSLTATWSGSRDASIQRVLMYTC</sequence>
<dbReference type="EMBL" id="JANJYI010000006">
    <property type="protein sequence ID" value="KAK2646516.1"/>
    <property type="molecule type" value="Genomic_DNA"/>
</dbReference>
<dbReference type="AlphaFoldDB" id="A0AAD9WX49"/>
<dbReference type="PANTHER" id="PTHR48449">
    <property type="entry name" value="DUF1985 DOMAIN-CONTAINING PROTEIN"/>
    <property type="match status" value="1"/>
</dbReference>
<dbReference type="Proteomes" id="UP001280121">
    <property type="component" value="Unassembled WGS sequence"/>
</dbReference>